<dbReference type="InParanoid" id="A0A074YM14"/>
<accession>A0A074YM14</accession>
<dbReference type="RefSeq" id="XP_013343463.1">
    <property type="nucleotide sequence ID" value="XM_013488009.1"/>
</dbReference>
<dbReference type="Proteomes" id="UP000030641">
    <property type="component" value="Unassembled WGS sequence"/>
</dbReference>
<dbReference type="OMA" id="EHKIDNY"/>
<dbReference type="GO" id="GO:0008168">
    <property type="term" value="F:methyltransferase activity"/>
    <property type="evidence" value="ECO:0007669"/>
    <property type="project" value="UniProtKB-UniRule"/>
</dbReference>
<keyword evidence="5" id="KW-1185">Reference proteome</keyword>
<dbReference type="Gene3D" id="3.40.50.150">
    <property type="entry name" value="Vaccinia Virus protein VP39"/>
    <property type="match status" value="1"/>
</dbReference>
<evidence type="ECO:0000256" key="2">
    <source>
        <dbReference type="ARBA" id="ARBA00022679"/>
    </source>
</evidence>
<dbReference type="InterPro" id="IPR029063">
    <property type="entry name" value="SAM-dependent_MTases_sf"/>
</dbReference>
<dbReference type="EMBL" id="KL584760">
    <property type="protein sequence ID" value="KEQ95112.1"/>
    <property type="molecule type" value="Genomic_DNA"/>
</dbReference>
<proteinExistence type="predicted"/>
<dbReference type="HOGENOM" id="CLU_027534_0_1_1"/>
<dbReference type="Pfam" id="PF05971">
    <property type="entry name" value="Methyltransf_10"/>
    <property type="match status" value="1"/>
</dbReference>
<feature type="binding site" evidence="3">
    <location>
        <position position="132"/>
    </location>
    <ligand>
        <name>S-adenosyl-L-methionine</name>
        <dbReference type="ChEBI" id="CHEBI:59789"/>
    </ligand>
</feature>
<gene>
    <name evidence="4" type="ORF">AUEXF2481DRAFT_29832</name>
</gene>
<dbReference type="STRING" id="1043005.A0A074YM14"/>
<dbReference type="InterPro" id="IPR010286">
    <property type="entry name" value="METTL16/RlmF"/>
</dbReference>
<evidence type="ECO:0000313" key="5">
    <source>
        <dbReference type="Proteomes" id="UP000030641"/>
    </source>
</evidence>
<name>A0A074YM14_AURSE</name>
<keyword evidence="2" id="KW-0808">Transferase</keyword>
<dbReference type="PANTHER" id="PTHR13393">
    <property type="entry name" value="SAM-DEPENDENT METHYLTRANSFERASE"/>
    <property type="match status" value="1"/>
</dbReference>
<dbReference type="SUPFAM" id="SSF53335">
    <property type="entry name" value="S-adenosyl-L-methionine-dependent methyltransferases"/>
    <property type="match status" value="1"/>
</dbReference>
<dbReference type="OrthoDB" id="514248at2759"/>
<evidence type="ECO:0000256" key="3">
    <source>
        <dbReference type="PIRSR" id="PIRSR037350-1"/>
    </source>
</evidence>
<evidence type="ECO:0000313" key="4">
    <source>
        <dbReference type="EMBL" id="KEQ95112.1"/>
    </source>
</evidence>
<organism evidence="4 5">
    <name type="scientific">Aureobasidium subglaciale (strain EXF-2481)</name>
    <name type="common">Aureobasidium pullulans var. subglaciale</name>
    <dbReference type="NCBI Taxonomy" id="1043005"/>
    <lineage>
        <taxon>Eukaryota</taxon>
        <taxon>Fungi</taxon>
        <taxon>Dikarya</taxon>
        <taxon>Ascomycota</taxon>
        <taxon>Pezizomycotina</taxon>
        <taxon>Dothideomycetes</taxon>
        <taxon>Dothideomycetidae</taxon>
        <taxon>Dothideales</taxon>
        <taxon>Saccotheciaceae</taxon>
        <taxon>Aureobasidium</taxon>
    </lineage>
</organism>
<keyword evidence="1" id="KW-0489">Methyltransferase</keyword>
<reference evidence="4 5" key="1">
    <citation type="journal article" date="2014" name="BMC Genomics">
        <title>Genome sequencing of four Aureobasidium pullulans varieties: biotechnological potential, stress tolerance, and description of new species.</title>
        <authorList>
            <person name="Gostin Ar C."/>
            <person name="Ohm R.A."/>
            <person name="Kogej T."/>
            <person name="Sonjak S."/>
            <person name="Turk M."/>
            <person name="Zajc J."/>
            <person name="Zalar P."/>
            <person name="Grube M."/>
            <person name="Sun H."/>
            <person name="Han J."/>
            <person name="Sharma A."/>
            <person name="Chiniquy J."/>
            <person name="Ngan C.Y."/>
            <person name="Lipzen A."/>
            <person name="Barry K."/>
            <person name="Grigoriev I.V."/>
            <person name="Gunde-Cimerman N."/>
        </authorList>
    </citation>
    <scope>NUCLEOTIDE SEQUENCE [LARGE SCALE GENOMIC DNA]</scope>
    <source>
        <strain evidence="4 5">EXF-2481</strain>
    </source>
</reference>
<keyword evidence="3" id="KW-0949">S-adenosyl-L-methionine</keyword>
<dbReference type="PANTHER" id="PTHR13393:SF0">
    <property type="entry name" value="RNA N6-ADENOSINE-METHYLTRANSFERASE METTL16"/>
    <property type="match status" value="1"/>
</dbReference>
<dbReference type="GeneID" id="25364056"/>
<dbReference type="GO" id="GO:0005634">
    <property type="term" value="C:nucleus"/>
    <property type="evidence" value="ECO:0007669"/>
    <property type="project" value="TreeGrafter"/>
</dbReference>
<dbReference type="GO" id="GO:0070475">
    <property type="term" value="P:rRNA base methylation"/>
    <property type="evidence" value="ECO:0007669"/>
    <property type="project" value="TreeGrafter"/>
</dbReference>
<feature type="binding site" evidence="3">
    <location>
        <position position="75"/>
    </location>
    <ligand>
        <name>S-adenosyl-L-methionine</name>
        <dbReference type="ChEBI" id="CHEBI:59789"/>
    </ligand>
</feature>
<sequence length="433" mass="48374">MTSPSGVPNYDQDVDFQELALTDPDFAKFYDNANAHVDFQDPKALQQLTKSLLKRDFNLELELLDDRLCPPVPVRYSYVRWLQDLMDTTNDIDVEDLSKEEVTGLDIGIGASCIYSLLACSLRSSWKMLGTDIDPTSFTCANNNIEKNSMGSRITTKLNTSEDPLISPQAFGIDRLGFTMCNPPFYSSAEDMAISSAGKSNSPSAICTGAEVEMICPGGDVGFVLRMVEESRELKDTVRWYTSMLGKLSSVHQVIDRLKELGITNWAVTLLRAGNKTRRWAVGWSYGEIRPSNAVARGSDVGTHILPYPTAQTIHTIGFTQDEAAYLLNSTLEALALQWFWQSDKWAGCGSASQNVWSRSARRKRKRIEMEEESGKSASIPAKVPTGGDQVEVSLKFRIEIREGDMEVRWIKGKDHILFESFCGMLKRAMKQK</sequence>
<feature type="binding site" evidence="3">
    <location>
        <position position="108"/>
    </location>
    <ligand>
        <name>S-adenosyl-L-methionine</name>
        <dbReference type="ChEBI" id="CHEBI:59789"/>
    </ligand>
</feature>
<protein>
    <submittedName>
        <fullName evidence="4">Uncharacterized protein</fullName>
    </submittedName>
</protein>
<feature type="binding site" evidence="3">
    <location>
        <position position="182"/>
    </location>
    <ligand>
        <name>S-adenosyl-L-methionine</name>
        <dbReference type="ChEBI" id="CHEBI:59789"/>
    </ligand>
</feature>
<evidence type="ECO:0000256" key="1">
    <source>
        <dbReference type="ARBA" id="ARBA00022603"/>
    </source>
</evidence>
<dbReference type="AlphaFoldDB" id="A0A074YM14"/>